<dbReference type="OrthoDB" id="9806326at2"/>
<dbReference type="Pfam" id="PF01963">
    <property type="entry name" value="TraB_PrgY_gumN"/>
    <property type="match status" value="1"/>
</dbReference>
<sequence>MLRPLLAAALTTLLPLTAAAQCDAPSYMDRLSAADRAALEADAAAMPYGRGLAWEATRGDDRLAIVGTLHIADPRHDPLAEQFTAEIAEADLLMVEITAEDEDLMTRAMAERPSMLYYTDGPALPGRLEPELWDRVQDAVDERGIPAFMAAKFRPWSLMVTLSIPPCAMEAAADRDGGLDYRLRDAAAAAGVPQVSLEPYDTLVQIMDEAGEETEIALLEASLMSADIQAELFTATVDNYFAGRIAETWLLSQYVPLPEQDEAETQRLNDLMTEMLLTRRNQAWVPVIEAAARENDRIVVAAGAAHMAGEDGLLRLLEQSGWTIRPLE</sequence>
<dbReference type="InterPro" id="IPR047111">
    <property type="entry name" value="YbaP-like"/>
</dbReference>
<evidence type="ECO:0000313" key="3">
    <source>
        <dbReference type="Proteomes" id="UP000035100"/>
    </source>
</evidence>
<feature type="signal peptide" evidence="1">
    <location>
        <begin position="1"/>
        <end position="20"/>
    </location>
</feature>
<feature type="chain" id="PRO_5002219321" description="GumN protein" evidence="1">
    <location>
        <begin position="21"/>
        <end position="328"/>
    </location>
</feature>
<proteinExistence type="predicted"/>
<keyword evidence="3" id="KW-1185">Reference proteome</keyword>
<dbReference type="PANTHER" id="PTHR40590:SF1">
    <property type="entry name" value="CYTOPLASMIC PROTEIN"/>
    <property type="match status" value="1"/>
</dbReference>
<name>A0A0D0QAL6_9RHOB</name>
<dbReference type="AlphaFoldDB" id="A0A0D0QAL6"/>
<evidence type="ECO:0008006" key="4">
    <source>
        <dbReference type="Google" id="ProtNLM"/>
    </source>
</evidence>
<dbReference type="Proteomes" id="UP000035100">
    <property type="component" value="Unassembled WGS sequence"/>
</dbReference>
<gene>
    <name evidence="2" type="ORF">Wenmar_03474</name>
</gene>
<comment type="caution">
    <text evidence="2">The sequence shown here is derived from an EMBL/GenBank/DDBJ whole genome shotgun (WGS) entry which is preliminary data.</text>
</comment>
<dbReference type="RefSeq" id="WP_018302233.1">
    <property type="nucleotide sequence ID" value="NZ_KB902282.1"/>
</dbReference>
<organism evidence="2 3">
    <name type="scientific">Wenxinia marina DSM 24838</name>
    <dbReference type="NCBI Taxonomy" id="1123501"/>
    <lineage>
        <taxon>Bacteria</taxon>
        <taxon>Pseudomonadati</taxon>
        <taxon>Pseudomonadota</taxon>
        <taxon>Alphaproteobacteria</taxon>
        <taxon>Rhodobacterales</taxon>
        <taxon>Roseobacteraceae</taxon>
        <taxon>Wenxinia</taxon>
    </lineage>
</organism>
<dbReference type="CDD" id="cd14789">
    <property type="entry name" value="Tiki"/>
    <property type="match status" value="1"/>
</dbReference>
<dbReference type="InterPro" id="IPR002816">
    <property type="entry name" value="TraB/PrgY/GumN_fam"/>
</dbReference>
<reference evidence="2 3" key="1">
    <citation type="submission" date="2013-01" db="EMBL/GenBank/DDBJ databases">
        <authorList>
            <person name="Fiebig A."/>
            <person name="Goeker M."/>
            <person name="Klenk H.-P.P."/>
        </authorList>
    </citation>
    <scope>NUCLEOTIDE SEQUENCE [LARGE SCALE GENOMIC DNA]</scope>
    <source>
        <strain evidence="2 3">DSM 24838</strain>
    </source>
</reference>
<dbReference type="eggNOG" id="COG3735">
    <property type="taxonomic scope" value="Bacteria"/>
</dbReference>
<dbReference type="EMBL" id="AONG01000018">
    <property type="protein sequence ID" value="KIQ68018.1"/>
    <property type="molecule type" value="Genomic_DNA"/>
</dbReference>
<protein>
    <recommendedName>
        <fullName evidence="4">GumN protein</fullName>
    </recommendedName>
</protein>
<evidence type="ECO:0000313" key="2">
    <source>
        <dbReference type="EMBL" id="KIQ68018.1"/>
    </source>
</evidence>
<dbReference type="STRING" id="1123501.Wenmar_03474"/>
<evidence type="ECO:0000256" key="1">
    <source>
        <dbReference type="SAM" id="SignalP"/>
    </source>
</evidence>
<dbReference type="PANTHER" id="PTHR40590">
    <property type="entry name" value="CYTOPLASMIC PROTEIN-RELATED"/>
    <property type="match status" value="1"/>
</dbReference>
<accession>A0A0D0QAL6</accession>
<keyword evidence="1" id="KW-0732">Signal</keyword>